<dbReference type="RefSeq" id="WP_040743957.1">
    <property type="nucleotide sequence ID" value="NZ_JACHIT010000001.1"/>
</dbReference>
<sequence length="76" mass="8109">MSQHDYGVSTRTLTVLCYVITLVWATNIVAPLVVDGYAGNTGVNGVMGALLGVLGAARYQASRNKERPRKKADNGE</sequence>
<protein>
    <submittedName>
        <fullName evidence="2">Uncharacterized protein</fullName>
    </submittedName>
</protein>
<comment type="caution">
    <text evidence="2">The sequence shown here is derived from an EMBL/GenBank/DDBJ whole genome shotgun (WGS) entry which is preliminary data.</text>
</comment>
<dbReference type="EMBL" id="JACHIT010000001">
    <property type="protein sequence ID" value="MBB5915269.1"/>
    <property type="molecule type" value="Genomic_DNA"/>
</dbReference>
<organism evidence="2 3">
    <name type="scientific">Nocardia transvalensis</name>
    <dbReference type="NCBI Taxonomy" id="37333"/>
    <lineage>
        <taxon>Bacteria</taxon>
        <taxon>Bacillati</taxon>
        <taxon>Actinomycetota</taxon>
        <taxon>Actinomycetes</taxon>
        <taxon>Mycobacteriales</taxon>
        <taxon>Nocardiaceae</taxon>
        <taxon>Nocardia</taxon>
    </lineage>
</organism>
<accession>A0A7W9PGP7</accession>
<proteinExistence type="predicted"/>
<feature type="transmembrane region" description="Helical" evidence="1">
    <location>
        <begin position="42"/>
        <end position="61"/>
    </location>
</feature>
<evidence type="ECO:0000256" key="1">
    <source>
        <dbReference type="SAM" id="Phobius"/>
    </source>
</evidence>
<keyword evidence="3" id="KW-1185">Reference proteome</keyword>
<dbReference type="Proteomes" id="UP000540412">
    <property type="component" value="Unassembled WGS sequence"/>
</dbReference>
<gene>
    <name evidence="2" type="ORF">BJY24_004136</name>
</gene>
<feature type="transmembrane region" description="Helical" evidence="1">
    <location>
        <begin position="12"/>
        <end position="30"/>
    </location>
</feature>
<dbReference type="AlphaFoldDB" id="A0A7W9PGP7"/>
<evidence type="ECO:0000313" key="2">
    <source>
        <dbReference type="EMBL" id="MBB5915269.1"/>
    </source>
</evidence>
<keyword evidence="1" id="KW-0812">Transmembrane</keyword>
<keyword evidence="1" id="KW-1133">Transmembrane helix</keyword>
<keyword evidence="1" id="KW-0472">Membrane</keyword>
<name>A0A7W9PGP7_9NOCA</name>
<reference evidence="2 3" key="1">
    <citation type="submission" date="2020-08" db="EMBL/GenBank/DDBJ databases">
        <title>Sequencing the genomes of 1000 actinobacteria strains.</title>
        <authorList>
            <person name="Klenk H.-P."/>
        </authorList>
    </citation>
    <scope>NUCLEOTIDE SEQUENCE [LARGE SCALE GENOMIC DNA]</scope>
    <source>
        <strain evidence="2 3">DSM 43582</strain>
    </source>
</reference>
<evidence type="ECO:0000313" key="3">
    <source>
        <dbReference type="Proteomes" id="UP000540412"/>
    </source>
</evidence>